<feature type="region of interest" description="Disordered" evidence="1">
    <location>
        <begin position="65"/>
        <end position="99"/>
    </location>
</feature>
<gene>
    <name evidence="2" type="ORF">MKZ38_001387</name>
</gene>
<evidence type="ECO:0000313" key="3">
    <source>
        <dbReference type="Proteomes" id="UP001201980"/>
    </source>
</evidence>
<reference evidence="2" key="1">
    <citation type="submission" date="2022-07" db="EMBL/GenBank/DDBJ databases">
        <title>Draft genome sequence of Zalerion maritima ATCC 34329, a (micro)plastics degrading marine fungus.</title>
        <authorList>
            <person name="Paco A."/>
            <person name="Goncalves M.F.M."/>
            <person name="Rocha-Santos T.A.P."/>
            <person name="Alves A."/>
        </authorList>
    </citation>
    <scope>NUCLEOTIDE SEQUENCE</scope>
    <source>
        <strain evidence="2">ATCC 34329</strain>
    </source>
</reference>
<evidence type="ECO:0000313" key="2">
    <source>
        <dbReference type="EMBL" id="KAJ2901767.1"/>
    </source>
</evidence>
<accession>A0AAD5WTU6</accession>
<organism evidence="2 3">
    <name type="scientific">Zalerion maritima</name>
    <dbReference type="NCBI Taxonomy" id="339359"/>
    <lineage>
        <taxon>Eukaryota</taxon>
        <taxon>Fungi</taxon>
        <taxon>Dikarya</taxon>
        <taxon>Ascomycota</taxon>
        <taxon>Pezizomycotina</taxon>
        <taxon>Sordariomycetes</taxon>
        <taxon>Lulworthiomycetidae</taxon>
        <taxon>Lulworthiales</taxon>
        <taxon>Lulworthiaceae</taxon>
        <taxon>Zalerion</taxon>
    </lineage>
</organism>
<keyword evidence="3" id="KW-1185">Reference proteome</keyword>
<comment type="caution">
    <text evidence="2">The sequence shown here is derived from an EMBL/GenBank/DDBJ whole genome shotgun (WGS) entry which is preliminary data.</text>
</comment>
<dbReference type="EMBL" id="JAKWBI020000138">
    <property type="protein sequence ID" value="KAJ2901767.1"/>
    <property type="molecule type" value="Genomic_DNA"/>
</dbReference>
<feature type="compositionally biased region" description="Basic and acidic residues" evidence="1">
    <location>
        <begin position="82"/>
        <end position="99"/>
    </location>
</feature>
<dbReference type="Proteomes" id="UP001201980">
    <property type="component" value="Unassembled WGS sequence"/>
</dbReference>
<evidence type="ECO:0000256" key="1">
    <source>
        <dbReference type="SAM" id="MobiDB-lite"/>
    </source>
</evidence>
<name>A0AAD5WTU6_9PEZI</name>
<proteinExistence type="predicted"/>
<protein>
    <submittedName>
        <fullName evidence="2">Uncharacterized protein</fullName>
    </submittedName>
</protein>
<sequence length="237" mass="26110">MKEHAFDSPIVKWESPVFAEFAQLAHPSQARPYAETGPATWTSPKIGREADLLFKEAMLLGGDGEATAKAPRSQALSCAGKQGEDRAKGEKEEKRTDRERKEFIYSGHPTSHAGPFSEGAARYLRAGIMGPQLGAGQQAAVRGTNNESGDVRGCCEIGAMRGGAGERRKQSGSSRLALVRVVRKFGLWRCSPFRCWGAFAREVFQEPVAYLAKSVAMPRLSYWYKMSRRSVHRRDSA</sequence>
<dbReference type="AlphaFoldDB" id="A0AAD5WTU6"/>